<name>A0A7J4MWE6_METTF</name>
<evidence type="ECO:0000313" key="3">
    <source>
        <dbReference type="Proteomes" id="UP000538031"/>
    </source>
</evidence>
<keyword evidence="1" id="KW-0812">Transmembrane</keyword>
<protein>
    <submittedName>
        <fullName evidence="2">Uncharacterized protein</fullName>
    </submittedName>
</protein>
<dbReference type="EMBL" id="DUHT01000038">
    <property type="protein sequence ID" value="HIH64650.1"/>
    <property type="molecule type" value="Genomic_DNA"/>
</dbReference>
<dbReference type="Proteomes" id="UP000538031">
    <property type="component" value="Unassembled WGS sequence"/>
</dbReference>
<feature type="transmembrane region" description="Helical" evidence="1">
    <location>
        <begin position="140"/>
        <end position="158"/>
    </location>
</feature>
<comment type="caution">
    <text evidence="2">The sequence shown here is derived from an EMBL/GenBank/DDBJ whole genome shotgun (WGS) entry which is preliminary data.</text>
</comment>
<keyword evidence="1" id="KW-0472">Membrane</keyword>
<gene>
    <name evidence="2" type="ORF">HA285_03505</name>
</gene>
<reference evidence="3" key="1">
    <citation type="journal article" date="2020" name="bioRxiv">
        <title>A rank-normalized archaeal taxonomy based on genome phylogeny resolves widespread incomplete and uneven classifications.</title>
        <authorList>
            <person name="Rinke C."/>
            <person name="Chuvochina M."/>
            <person name="Mussig A.J."/>
            <person name="Chaumeil P.-A."/>
            <person name="Waite D.W."/>
            <person name="Whitman W.B."/>
            <person name="Parks D.H."/>
            <person name="Hugenholtz P."/>
        </authorList>
    </citation>
    <scope>NUCLEOTIDE SEQUENCE [LARGE SCALE GENOMIC DNA]</scope>
</reference>
<evidence type="ECO:0000313" key="2">
    <source>
        <dbReference type="EMBL" id="HIH64650.1"/>
    </source>
</evidence>
<evidence type="ECO:0000256" key="1">
    <source>
        <dbReference type="SAM" id="Phobius"/>
    </source>
</evidence>
<accession>A0A7J4MWE6</accession>
<dbReference type="AlphaFoldDB" id="A0A7J4MWE6"/>
<sequence>MRKIMALILITGLMGTVWGADDLTSTGQGSITELEPIGAPYTQAGTIQFRCTTTNLGPRNNIPPSTCTLTITYGDEVVQTITYNVPNLRRYESYTYVWTTTNVNFPYDSFQTGGSYTITANWLYSGGSDSKSTDFQSIPTGWPAVIVAAIIFLTFIYLKKPGK</sequence>
<organism evidence="2 3">
    <name type="scientific">Methanothermobacter thermautotrophicus</name>
    <name type="common">Methanobacterium thermoformicicum</name>
    <dbReference type="NCBI Taxonomy" id="145262"/>
    <lineage>
        <taxon>Archaea</taxon>
        <taxon>Methanobacteriati</taxon>
        <taxon>Methanobacteriota</taxon>
        <taxon>Methanomada group</taxon>
        <taxon>Methanobacteria</taxon>
        <taxon>Methanobacteriales</taxon>
        <taxon>Methanobacteriaceae</taxon>
        <taxon>Methanothermobacter</taxon>
    </lineage>
</organism>
<keyword evidence="1" id="KW-1133">Transmembrane helix</keyword>
<proteinExistence type="predicted"/>